<dbReference type="InterPro" id="IPR029044">
    <property type="entry name" value="Nucleotide-diphossugar_trans"/>
</dbReference>
<evidence type="ECO:0000313" key="3">
    <source>
        <dbReference type="Proteomes" id="UP001190926"/>
    </source>
</evidence>
<dbReference type="EMBL" id="SDAM02000019">
    <property type="protein sequence ID" value="KAH6836997.1"/>
    <property type="molecule type" value="Genomic_DNA"/>
</dbReference>
<dbReference type="AlphaFoldDB" id="A0AAD4PFH4"/>
<dbReference type="SUPFAM" id="SSF53448">
    <property type="entry name" value="Nucleotide-diphospho-sugar transferases"/>
    <property type="match status" value="1"/>
</dbReference>
<feature type="region of interest" description="Disordered" evidence="1">
    <location>
        <begin position="525"/>
        <end position="555"/>
    </location>
</feature>
<protein>
    <submittedName>
        <fullName evidence="2">Transferring glycosyl group transferase</fullName>
    </submittedName>
</protein>
<keyword evidence="3" id="KW-1185">Reference proteome</keyword>
<dbReference type="PANTHER" id="PTHR33604:SF3">
    <property type="entry name" value="OSJNBA0004B13.7 PROTEIN"/>
    <property type="match status" value="1"/>
</dbReference>
<evidence type="ECO:0000313" key="2">
    <source>
        <dbReference type="EMBL" id="KAH6836997.1"/>
    </source>
</evidence>
<accession>A0AAD4PFH4</accession>
<comment type="caution">
    <text evidence="2">The sequence shown here is derived from an EMBL/GenBank/DDBJ whole genome shotgun (WGS) entry which is preliminary data.</text>
</comment>
<dbReference type="PANTHER" id="PTHR33604">
    <property type="entry name" value="OSJNBA0004B13.7 PROTEIN"/>
    <property type="match status" value="1"/>
</dbReference>
<dbReference type="Proteomes" id="UP001190926">
    <property type="component" value="Unassembled WGS sequence"/>
</dbReference>
<reference evidence="2 3" key="1">
    <citation type="journal article" date="2021" name="Nat. Commun.">
        <title>Incipient diploidization of the medicinal plant Perilla within 10,000 years.</title>
        <authorList>
            <person name="Zhang Y."/>
            <person name="Shen Q."/>
            <person name="Leng L."/>
            <person name="Zhang D."/>
            <person name="Chen S."/>
            <person name="Shi Y."/>
            <person name="Ning Z."/>
            <person name="Chen S."/>
        </authorList>
    </citation>
    <scope>NUCLEOTIDE SEQUENCE [LARGE SCALE GENOMIC DNA]</scope>
    <source>
        <strain evidence="3">cv. PC099</strain>
    </source>
</reference>
<sequence length="1098" mass="126930">MHGDSRRIYLVKASECFSLAGKHELAAQLYASINFLRECLSACTKGNNFDLGLHYIDKWKQQQRLQFLPNCTSTIIIMEEFLENNARECYKAKDNASLMKFVRALSSRESKHNLLKSLDCLEELLVLEEEWGKKNYNEASQRDTLLEIDLLEKAGQFENSCLLILSHVISNALWGSGNQEDILLEIDLLEKAGQFENSCLLILSRVISNALWRSENQEWPLKSFPLKVELLNRAMSVAEMDRDLHLDAASFDQRIARNQFSVGALVYLWNLWKEHSLEILQRLDSLELDVFCLSYFGLMRLPIADNLCVTFHLLNPDAAWARKVNKNMVPVALEAHHFASVAHKFWLQELVSVGLSVLDALQQLHKSSKAKCLSVYCQCMCLLHIFDIVVITMMGTDQMKHGLYDKIGERLSNDSPWKPFIENLKDSRLEALRRGLFRALVETDKLRWRVEVTKLVNSIKTFVARLNEVRYEDKVLIEDLNTFVSLFTTTREDDLKRVREMGEVLKSLVARRLQVDALLSMPDDPHAVIQENDDDKKDKQNSNKKNKHKKGKGAQYDTNDRVHLHIYIDHFLLDSRSGSPHLDQRLNISKKILDFVDGFDWRFGEKLVHCRTSNAGLQAQWLEAWWPTSDHEFAFVVEDDMEVSPLYYRFLKAVIFHYYYNATNFSPSIYGASLQRPRLVPGKHGNKMHLDGEARIFLYQLVGTWGQLLFPRPWKEFRLWYDTHKSKGVKPFLNGMVTNGWYKKQGEKIWTPWFIKFIHSRGYFNIYTNFHNDQALSVSHRDAGVNYRKTAGADSYLLKERSVDFNLLELYPLNDLKWYDFCFRQVVTNRIVRSSNGLGSVLQSVQYKKSVLLVSLYRVPEMVVRNLLCHFEGLNIQNYILFGPTSDFLMDLARRGYPVIDAGNFSDFSKLVKSVNFQDSTMELFKEILVMASVTRKSLELGYSTWVLDGNMVPRNSDSFLDTFDHTFDLYVGKSSRLIFVRSSSSTLKIWADDVPFKIASLVETLGKPSVSNGPMFFYAVEKLLEKQNVKFKNIDEMRLGLDFGTLHSNSSTFHRENKFIIWSSETELEILQKQLAHLDLWFLDGDSSCSSVVCHPS</sequence>
<dbReference type="GO" id="GO:0016740">
    <property type="term" value="F:transferase activity"/>
    <property type="evidence" value="ECO:0007669"/>
    <property type="project" value="UniProtKB-KW"/>
</dbReference>
<feature type="compositionally biased region" description="Basic residues" evidence="1">
    <location>
        <begin position="542"/>
        <end position="552"/>
    </location>
</feature>
<evidence type="ECO:0000256" key="1">
    <source>
        <dbReference type="SAM" id="MobiDB-lite"/>
    </source>
</evidence>
<proteinExistence type="predicted"/>
<name>A0AAD4PFH4_PERFH</name>
<dbReference type="Gene3D" id="3.90.550.10">
    <property type="entry name" value="Spore Coat Polysaccharide Biosynthesis Protein SpsA, Chain A"/>
    <property type="match status" value="1"/>
</dbReference>
<gene>
    <name evidence="2" type="ORF">C2S53_014240</name>
</gene>
<organism evidence="2 3">
    <name type="scientific">Perilla frutescens var. hirtella</name>
    <name type="common">Perilla citriodora</name>
    <name type="synonym">Perilla setoyensis</name>
    <dbReference type="NCBI Taxonomy" id="608512"/>
    <lineage>
        <taxon>Eukaryota</taxon>
        <taxon>Viridiplantae</taxon>
        <taxon>Streptophyta</taxon>
        <taxon>Embryophyta</taxon>
        <taxon>Tracheophyta</taxon>
        <taxon>Spermatophyta</taxon>
        <taxon>Magnoliopsida</taxon>
        <taxon>eudicotyledons</taxon>
        <taxon>Gunneridae</taxon>
        <taxon>Pentapetalae</taxon>
        <taxon>asterids</taxon>
        <taxon>lamiids</taxon>
        <taxon>Lamiales</taxon>
        <taxon>Lamiaceae</taxon>
        <taxon>Nepetoideae</taxon>
        <taxon>Elsholtzieae</taxon>
        <taxon>Perilla</taxon>
    </lineage>
</organism>
<keyword evidence="2" id="KW-0808">Transferase</keyword>